<dbReference type="Proteomes" id="UP000345527">
    <property type="component" value="Unassembled WGS sequence"/>
</dbReference>
<keyword evidence="5 10" id="KW-0067">ATP-binding</keyword>
<dbReference type="PROSITE" id="PS00211">
    <property type="entry name" value="ABC_TRANSPORTER_1"/>
    <property type="match status" value="1"/>
</dbReference>
<evidence type="ECO:0000313" key="10">
    <source>
        <dbReference type="EMBL" id="KAA8821858.1"/>
    </source>
</evidence>
<dbReference type="CDD" id="cd03230">
    <property type="entry name" value="ABC_DR_subfamily_A"/>
    <property type="match status" value="1"/>
</dbReference>
<dbReference type="GO" id="GO:0005524">
    <property type="term" value="F:ATP binding"/>
    <property type="evidence" value="ECO:0007669"/>
    <property type="project" value="UniProtKB-KW"/>
</dbReference>
<dbReference type="InterPro" id="IPR003439">
    <property type="entry name" value="ABC_transporter-like_ATP-bd"/>
</dbReference>
<protein>
    <submittedName>
        <fullName evidence="10">ABC transporter ATP-binding protein</fullName>
    </submittedName>
</protein>
<comment type="similarity">
    <text evidence="2">Belongs to the ABC transporter superfamily.</text>
</comment>
<dbReference type="InterPro" id="IPR050763">
    <property type="entry name" value="ABC_transporter_ATP-binding"/>
</dbReference>
<dbReference type="GO" id="GO:0016887">
    <property type="term" value="F:ATP hydrolysis activity"/>
    <property type="evidence" value="ECO:0007669"/>
    <property type="project" value="InterPro"/>
</dbReference>
<keyword evidence="4" id="KW-0547">Nucleotide-binding</keyword>
<feature type="compositionally biased region" description="Low complexity" evidence="7">
    <location>
        <begin position="272"/>
        <end position="282"/>
    </location>
</feature>
<evidence type="ECO:0000256" key="6">
    <source>
        <dbReference type="ARBA" id="ARBA00023251"/>
    </source>
</evidence>
<dbReference type="GO" id="GO:0046677">
    <property type="term" value="P:response to antibiotic"/>
    <property type="evidence" value="ECO:0007669"/>
    <property type="project" value="UniProtKB-KW"/>
</dbReference>
<evidence type="ECO:0000256" key="5">
    <source>
        <dbReference type="ARBA" id="ARBA00022840"/>
    </source>
</evidence>
<organism evidence="10 11">
    <name type="scientific">Bifidobacterium vespertilionis</name>
    <dbReference type="NCBI Taxonomy" id="2562524"/>
    <lineage>
        <taxon>Bacteria</taxon>
        <taxon>Bacillati</taxon>
        <taxon>Actinomycetota</taxon>
        <taxon>Actinomycetes</taxon>
        <taxon>Bifidobacteriales</taxon>
        <taxon>Bifidobacteriaceae</taxon>
        <taxon>Bifidobacterium</taxon>
    </lineage>
</organism>
<dbReference type="Proteomes" id="UP000374630">
    <property type="component" value="Unassembled WGS sequence"/>
</dbReference>
<name>A0A5J5DSQ9_9BIFI</name>
<dbReference type="EMBL" id="RZNZ01000020">
    <property type="protein sequence ID" value="KAA8816808.1"/>
    <property type="molecule type" value="Genomic_DNA"/>
</dbReference>
<evidence type="ECO:0000256" key="3">
    <source>
        <dbReference type="ARBA" id="ARBA00022448"/>
    </source>
</evidence>
<evidence type="ECO:0000313" key="12">
    <source>
        <dbReference type="Proteomes" id="UP000374630"/>
    </source>
</evidence>
<evidence type="ECO:0000256" key="7">
    <source>
        <dbReference type="SAM" id="MobiDB-lite"/>
    </source>
</evidence>
<keyword evidence="6" id="KW-0046">Antibiotic resistance</keyword>
<dbReference type="OrthoDB" id="9804819at2"/>
<comment type="subcellular location">
    <subcellularLocation>
        <location evidence="1">Cell membrane</location>
        <topology evidence="1">Peripheral membrane protein</topology>
    </subcellularLocation>
</comment>
<dbReference type="SMART" id="SM00382">
    <property type="entry name" value="AAA"/>
    <property type="match status" value="1"/>
</dbReference>
<dbReference type="PANTHER" id="PTHR42711">
    <property type="entry name" value="ABC TRANSPORTER ATP-BINDING PROTEIN"/>
    <property type="match status" value="1"/>
</dbReference>
<proteinExistence type="inferred from homology"/>
<feature type="region of interest" description="Disordered" evidence="7">
    <location>
        <begin position="272"/>
        <end position="291"/>
    </location>
</feature>
<evidence type="ECO:0000313" key="11">
    <source>
        <dbReference type="Proteomes" id="UP000345527"/>
    </source>
</evidence>
<dbReference type="InterPro" id="IPR003593">
    <property type="entry name" value="AAA+_ATPase"/>
</dbReference>
<dbReference type="PANTHER" id="PTHR42711:SF5">
    <property type="entry name" value="ABC TRANSPORTER ATP-BINDING PROTEIN NATA"/>
    <property type="match status" value="1"/>
</dbReference>
<dbReference type="AlphaFoldDB" id="A0A5J5DSQ9"/>
<dbReference type="Pfam" id="PF00005">
    <property type="entry name" value="ABC_tran"/>
    <property type="match status" value="1"/>
</dbReference>
<dbReference type="Gene3D" id="3.40.50.300">
    <property type="entry name" value="P-loop containing nucleotide triphosphate hydrolases"/>
    <property type="match status" value="1"/>
</dbReference>
<sequence>MESGNRGVSCETPAILTWHLTKRYGKARGIEDVNLNVHEGEIFGFIGPNGAGKSTTIRTLLGLIRRTSGEASIFGLDCDRDRTHILEQVGYLPSEVFYYDGMRARDLLKYAASFYRKDCSARIRELSAKLGLNLDQKVEDMSLGNRKKVGIVQGLMHSPRLIILDEPTSGLDPLVQRAFFDLMLEENRRGATILFSSHILSEVQRICDRVAIIREGRVVAVRSVAEMRRSAVKRVTIGFAESSTAAAAAVRTLEAMPGVRSLNADAIGASASAGSDAQSSGGSDSGSGAGGDRIASGTASASFLYEGDCNALIAALAGLDLADVEIAEPTLEEVFMHYYQPDGDSGELCALDARTAEAQNRGMTENRGAAERPAR</sequence>
<dbReference type="PROSITE" id="PS50893">
    <property type="entry name" value="ABC_TRANSPORTER_2"/>
    <property type="match status" value="1"/>
</dbReference>
<dbReference type="SUPFAM" id="SSF52540">
    <property type="entry name" value="P-loop containing nucleoside triphosphate hydrolases"/>
    <property type="match status" value="1"/>
</dbReference>
<feature type="domain" description="ABC transporter" evidence="8">
    <location>
        <begin position="15"/>
        <end position="240"/>
    </location>
</feature>
<dbReference type="GO" id="GO:0005886">
    <property type="term" value="C:plasma membrane"/>
    <property type="evidence" value="ECO:0007669"/>
    <property type="project" value="UniProtKB-SubCell"/>
</dbReference>
<evidence type="ECO:0000259" key="8">
    <source>
        <dbReference type="PROSITE" id="PS50893"/>
    </source>
</evidence>
<dbReference type="InterPro" id="IPR017871">
    <property type="entry name" value="ABC_transporter-like_CS"/>
</dbReference>
<comment type="caution">
    <text evidence="10">The sequence shown here is derived from an EMBL/GenBank/DDBJ whole genome shotgun (WGS) entry which is preliminary data.</text>
</comment>
<evidence type="ECO:0000256" key="1">
    <source>
        <dbReference type="ARBA" id="ARBA00004202"/>
    </source>
</evidence>
<dbReference type="InterPro" id="IPR027417">
    <property type="entry name" value="P-loop_NTPase"/>
</dbReference>
<gene>
    <name evidence="10" type="ORF">EM848_09945</name>
    <name evidence="9" type="ORF">EMO90_11200</name>
</gene>
<dbReference type="EMBL" id="RZOA01000023">
    <property type="protein sequence ID" value="KAA8821858.1"/>
    <property type="molecule type" value="Genomic_DNA"/>
</dbReference>
<evidence type="ECO:0000256" key="2">
    <source>
        <dbReference type="ARBA" id="ARBA00005417"/>
    </source>
</evidence>
<accession>A0A5J5DSQ9</accession>
<reference evidence="11 12" key="1">
    <citation type="journal article" date="2019" name="Syst. Appl. Microbiol.">
        <title>Characterization of Bifidobacterium species in feaces of the Egyptian fruit bat: Description of B. vespertilionis sp. nov. and B. rousetti sp. nov.</title>
        <authorList>
            <person name="Modesto M."/>
            <person name="Satti M."/>
            <person name="Watanabe K."/>
            <person name="Puglisi E."/>
            <person name="Morelli L."/>
            <person name="Huang C.-H."/>
            <person name="Liou J.-S."/>
            <person name="Miyashita M."/>
            <person name="Tamura T."/>
            <person name="Saito S."/>
            <person name="Mori K."/>
            <person name="Huang L."/>
            <person name="Sciavilla P."/>
            <person name="Sandri C."/>
            <person name="Spiezio C."/>
            <person name="Vitali F."/>
            <person name="Cavalieri D."/>
            <person name="Perpetuini G."/>
            <person name="Tofalo R."/>
            <person name="Bonetti A."/>
            <person name="Arita M."/>
            <person name="Mattarelli P."/>
        </authorList>
    </citation>
    <scope>NUCLEOTIDE SEQUENCE [LARGE SCALE GENOMIC DNA]</scope>
    <source>
        <strain evidence="9 12">RST16</strain>
        <strain evidence="10 11">RST8</strain>
    </source>
</reference>
<evidence type="ECO:0000313" key="9">
    <source>
        <dbReference type="EMBL" id="KAA8816808.1"/>
    </source>
</evidence>
<keyword evidence="12" id="KW-1185">Reference proteome</keyword>
<evidence type="ECO:0000256" key="4">
    <source>
        <dbReference type="ARBA" id="ARBA00022741"/>
    </source>
</evidence>
<keyword evidence="3" id="KW-0813">Transport</keyword>